<keyword evidence="7 8" id="KW-0456">Lyase</keyword>
<dbReference type="Pfam" id="PF00672">
    <property type="entry name" value="HAMP"/>
    <property type="match status" value="1"/>
</dbReference>
<dbReference type="PROSITE" id="PS00452">
    <property type="entry name" value="GUANYLATE_CYCLASE_1"/>
    <property type="match status" value="1"/>
</dbReference>
<evidence type="ECO:0000256" key="4">
    <source>
        <dbReference type="ARBA" id="ARBA00022741"/>
    </source>
</evidence>
<evidence type="ECO:0000313" key="13">
    <source>
        <dbReference type="EMBL" id="MDJ1173891.1"/>
    </source>
</evidence>
<comment type="similarity">
    <text evidence="8">Belongs to the adenylyl cyclase class-4/guanylyl cyclase family.</text>
</comment>
<feature type="coiled-coil region" evidence="9">
    <location>
        <begin position="419"/>
        <end position="453"/>
    </location>
</feature>
<comment type="caution">
    <text evidence="13">The sequence shown here is derived from an EMBL/GenBank/DDBJ whole genome shotgun (WGS) entry which is preliminary data.</text>
</comment>
<dbReference type="Pfam" id="PF02743">
    <property type="entry name" value="dCache_1"/>
    <property type="match status" value="1"/>
</dbReference>
<dbReference type="InterPro" id="IPR029787">
    <property type="entry name" value="Nucleotide_cyclase"/>
</dbReference>
<keyword evidence="9" id="KW-0175">Coiled coil</keyword>
<dbReference type="RefSeq" id="WP_283766233.1">
    <property type="nucleotide sequence ID" value="NZ_JAQOSO010000032.1"/>
</dbReference>
<dbReference type="PANTHER" id="PTHR11920">
    <property type="entry name" value="GUANYLYL CYCLASE"/>
    <property type="match status" value="1"/>
</dbReference>
<evidence type="ECO:0000256" key="10">
    <source>
        <dbReference type="SAM" id="Phobius"/>
    </source>
</evidence>
<keyword evidence="4" id="KW-0547">Nucleotide-binding</keyword>
<accession>A0ABT7B443</accession>
<evidence type="ECO:0000259" key="12">
    <source>
        <dbReference type="PROSITE" id="PS50885"/>
    </source>
</evidence>
<dbReference type="InterPro" id="IPR050401">
    <property type="entry name" value="Cyclic_nucleotide_synthase"/>
</dbReference>
<evidence type="ECO:0000256" key="6">
    <source>
        <dbReference type="ARBA" id="ARBA00023136"/>
    </source>
</evidence>
<keyword evidence="6 10" id="KW-0472">Membrane</keyword>
<evidence type="ECO:0000256" key="2">
    <source>
        <dbReference type="ARBA" id="ARBA00022475"/>
    </source>
</evidence>
<dbReference type="Gene3D" id="6.10.340.10">
    <property type="match status" value="1"/>
</dbReference>
<proteinExistence type="inferred from homology"/>
<dbReference type="Gene3D" id="3.30.70.1230">
    <property type="entry name" value="Nucleotide cyclase"/>
    <property type="match status" value="1"/>
</dbReference>
<name>A0ABT7B443_9CYAN</name>
<dbReference type="EMBL" id="JAQOSO010000032">
    <property type="protein sequence ID" value="MDJ1173891.1"/>
    <property type="molecule type" value="Genomic_DNA"/>
</dbReference>
<feature type="domain" description="Guanylate cyclase" evidence="11">
    <location>
        <begin position="485"/>
        <end position="612"/>
    </location>
</feature>
<keyword evidence="3 10" id="KW-0812">Transmembrane</keyword>
<sequence length="661" mass="74116">MRSRFSLCNKLSLRAVLIVPFILQISAAVGITGYLSWRNGQQAVNDLAYQLRDEVTKRTEQHLTDYLQQPPRINHVNRQAVEAGKLDEDNFQQLQNQFWQQMQLFPRSREIYVGKPNGSYLAVSREPDESLIVKEVFGEGDPIGRFYSLSETGDRQDLIRETAPYDPRQRPWYKAALETRQATWSEIYLFRYGDLGITASEWFLNTDGNVGGVMAVDLVLSGISEFLATIEVSPSGKIFIVERSGFLVASSSEAPPFLLGAGGRNPERLMATNISDRLIRATAEFLMEDNKLEAIATPTQFNFEQGGDRSFVQVAPYPDDSGLDWLIVVVVPESDFMAQIHANTRRTIELCVLALLVATGFGWMTAHWISEPIMQLIAGSQKLAKAALSRCDNQTLAQNVEVRGVEEVKILAHSFNQMAQQLQESFAALERSNQELELRVEERTADLRREQEKSEELLLNILPEAIAEQLKQETQAIAEYFESVTILFSDIVGFTSLSARMAPIDLVNCLNEMFSSFDYLAEKHSLEKIKTIGDAYMIVGGLPIPQPDHAAAMAAMALDMQKVLQDFALENGESLQIRIGIHTGPVVAGVIGVRKFSYDLWGDTVNTASRMESSGTPGRIHVSHQVYEVLKDRFQFEERGIISVKGKGEMKTYWLVDHVMG</sequence>
<dbReference type="CDD" id="cd06225">
    <property type="entry name" value="HAMP"/>
    <property type="match status" value="1"/>
</dbReference>
<dbReference type="SMART" id="SM00304">
    <property type="entry name" value="HAMP"/>
    <property type="match status" value="1"/>
</dbReference>
<dbReference type="Gene3D" id="3.30.450.20">
    <property type="entry name" value="PAS domain"/>
    <property type="match status" value="1"/>
</dbReference>
<keyword evidence="5 10" id="KW-1133">Transmembrane helix</keyword>
<evidence type="ECO:0000256" key="1">
    <source>
        <dbReference type="ARBA" id="ARBA00004651"/>
    </source>
</evidence>
<dbReference type="PANTHER" id="PTHR11920:SF335">
    <property type="entry name" value="GUANYLATE CYCLASE"/>
    <property type="match status" value="1"/>
</dbReference>
<comment type="subcellular location">
    <subcellularLocation>
        <location evidence="1">Cell membrane</location>
        <topology evidence="1">Multi-pass membrane protein</topology>
    </subcellularLocation>
</comment>
<dbReference type="SMART" id="SM00044">
    <property type="entry name" value="CYCc"/>
    <property type="match status" value="1"/>
</dbReference>
<evidence type="ECO:0000256" key="9">
    <source>
        <dbReference type="SAM" id="Coils"/>
    </source>
</evidence>
<evidence type="ECO:0000313" key="14">
    <source>
        <dbReference type="Proteomes" id="UP001235849"/>
    </source>
</evidence>
<evidence type="ECO:0000256" key="8">
    <source>
        <dbReference type="RuleBase" id="RU000405"/>
    </source>
</evidence>
<dbReference type="CDD" id="cd07302">
    <property type="entry name" value="CHD"/>
    <property type="match status" value="1"/>
</dbReference>
<feature type="transmembrane region" description="Helical" evidence="10">
    <location>
        <begin position="12"/>
        <end position="37"/>
    </location>
</feature>
<keyword evidence="14" id="KW-1185">Reference proteome</keyword>
<evidence type="ECO:0000256" key="3">
    <source>
        <dbReference type="ARBA" id="ARBA00022692"/>
    </source>
</evidence>
<gene>
    <name evidence="13" type="ORF">PMG25_07270</name>
</gene>
<evidence type="ECO:0000259" key="11">
    <source>
        <dbReference type="PROSITE" id="PS50125"/>
    </source>
</evidence>
<keyword evidence="2" id="KW-1003">Cell membrane</keyword>
<dbReference type="InterPro" id="IPR018297">
    <property type="entry name" value="A/G_cyclase_CS"/>
</dbReference>
<dbReference type="SUPFAM" id="SSF103190">
    <property type="entry name" value="Sensory domain-like"/>
    <property type="match status" value="1"/>
</dbReference>
<dbReference type="Proteomes" id="UP001235849">
    <property type="component" value="Unassembled WGS sequence"/>
</dbReference>
<dbReference type="SUPFAM" id="SSF55073">
    <property type="entry name" value="Nucleotide cyclase"/>
    <property type="match status" value="1"/>
</dbReference>
<dbReference type="InterPro" id="IPR003660">
    <property type="entry name" value="HAMP_dom"/>
</dbReference>
<dbReference type="Pfam" id="PF00211">
    <property type="entry name" value="Guanylate_cyc"/>
    <property type="match status" value="1"/>
</dbReference>
<dbReference type="InterPro" id="IPR029151">
    <property type="entry name" value="Sensor-like_sf"/>
</dbReference>
<dbReference type="PROSITE" id="PS50885">
    <property type="entry name" value="HAMP"/>
    <property type="match status" value="1"/>
</dbReference>
<dbReference type="InterPro" id="IPR001054">
    <property type="entry name" value="A/G_cyclase"/>
</dbReference>
<dbReference type="CDD" id="cd12913">
    <property type="entry name" value="PDC1_MCP_like"/>
    <property type="match status" value="1"/>
</dbReference>
<evidence type="ECO:0000256" key="7">
    <source>
        <dbReference type="ARBA" id="ARBA00023239"/>
    </source>
</evidence>
<feature type="domain" description="HAMP" evidence="12">
    <location>
        <begin position="367"/>
        <end position="427"/>
    </location>
</feature>
<dbReference type="InterPro" id="IPR033479">
    <property type="entry name" value="dCache_1"/>
</dbReference>
<reference evidence="13 14" key="1">
    <citation type="submission" date="2023-01" db="EMBL/GenBank/DDBJ databases">
        <title>Novel diversity within Roseofilum (Cyanobacteria; Desertifilaceae) from marine benthic mats with descriptions of four novel species.</title>
        <authorList>
            <person name="Wang Y."/>
            <person name="Berthold D.E."/>
            <person name="Hu J."/>
            <person name="Lefler F.W."/>
            <person name="Laughinghouse H.D. IV."/>
        </authorList>
    </citation>
    <scope>NUCLEOTIDE SEQUENCE [LARGE SCALE GENOMIC DNA]</scope>
    <source>
        <strain evidence="13 14">BLCC-M114</strain>
    </source>
</reference>
<evidence type="ECO:0000256" key="5">
    <source>
        <dbReference type="ARBA" id="ARBA00022989"/>
    </source>
</evidence>
<organism evidence="13 14">
    <name type="scientific">Roseofilum capinflatum BLCC-M114</name>
    <dbReference type="NCBI Taxonomy" id="3022440"/>
    <lineage>
        <taxon>Bacteria</taxon>
        <taxon>Bacillati</taxon>
        <taxon>Cyanobacteriota</taxon>
        <taxon>Cyanophyceae</taxon>
        <taxon>Desertifilales</taxon>
        <taxon>Desertifilaceae</taxon>
        <taxon>Roseofilum</taxon>
        <taxon>Roseofilum capinflatum</taxon>
    </lineage>
</organism>
<protein>
    <submittedName>
        <fullName evidence="13">Adenylate/guanylate cyclase domain-containing protein</fullName>
    </submittedName>
</protein>
<dbReference type="PROSITE" id="PS50125">
    <property type="entry name" value="GUANYLATE_CYCLASE_2"/>
    <property type="match status" value="1"/>
</dbReference>